<accession>A0A0A0CXH4</accession>
<protein>
    <recommendedName>
        <fullName evidence="2">SHOCT domain-containing protein</fullName>
    </recommendedName>
</protein>
<evidence type="ECO:0000313" key="3">
    <source>
        <dbReference type="EMBL" id="KGM30465.1"/>
    </source>
</evidence>
<dbReference type="OrthoDB" id="7366470at2"/>
<dbReference type="EMBL" id="JANX01000828">
    <property type="protein sequence ID" value="KGM30465.1"/>
    <property type="molecule type" value="Genomic_DNA"/>
</dbReference>
<name>A0A0A0CXH4_9PROT</name>
<feature type="chain" id="PRO_5001968096" description="SHOCT domain-containing protein" evidence="1">
    <location>
        <begin position="19"/>
        <end position="66"/>
    </location>
</feature>
<reference evidence="3 4" key="1">
    <citation type="submission" date="2014-01" db="EMBL/GenBank/DDBJ databases">
        <title>Genome sequence determination for a cystic fibrosis isolate, Inquilinus limosus.</title>
        <authorList>
            <person name="Pino M."/>
            <person name="Di Conza J."/>
            <person name="Gutkind G."/>
        </authorList>
    </citation>
    <scope>NUCLEOTIDE SEQUENCE [LARGE SCALE GENOMIC DNA]</scope>
    <source>
        <strain evidence="3 4">MP06</strain>
    </source>
</reference>
<evidence type="ECO:0000259" key="2">
    <source>
        <dbReference type="Pfam" id="PF09851"/>
    </source>
</evidence>
<gene>
    <name evidence="3" type="ORF">P409_32875</name>
</gene>
<feature type="domain" description="SHOCT" evidence="2">
    <location>
        <begin position="38"/>
        <end position="64"/>
    </location>
</feature>
<feature type="signal peptide" evidence="1">
    <location>
        <begin position="1"/>
        <end position="18"/>
    </location>
</feature>
<dbReference type="Pfam" id="PF09851">
    <property type="entry name" value="SHOCT"/>
    <property type="match status" value="1"/>
</dbReference>
<dbReference type="Proteomes" id="UP000029995">
    <property type="component" value="Unassembled WGS sequence"/>
</dbReference>
<keyword evidence="1" id="KW-0732">Signal</keyword>
<organism evidence="3 4">
    <name type="scientific">Inquilinus limosus MP06</name>
    <dbReference type="NCBI Taxonomy" id="1398085"/>
    <lineage>
        <taxon>Bacteria</taxon>
        <taxon>Pseudomonadati</taxon>
        <taxon>Pseudomonadota</taxon>
        <taxon>Alphaproteobacteria</taxon>
        <taxon>Rhodospirillales</taxon>
        <taxon>Rhodospirillaceae</taxon>
        <taxon>Inquilinus</taxon>
    </lineage>
</organism>
<dbReference type="AlphaFoldDB" id="A0A0A0CXH4"/>
<evidence type="ECO:0000313" key="4">
    <source>
        <dbReference type="Proteomes" id="UP000029995"/>
    </source>
</evidence>
<sequence length="66" mass="7010">MRILPFALALGLALPVAACGGSSHTPPPGTAGATTGQELIDLDNAYRKGAITQDEYEEQREKILDR</sequence>
<dbReference type="InterPro" id="IPR018649">
    <property type="entry name" value="SHOCT"/>
</dbReference>
<evidence type="ECO:0000256" key="1">
    <source>
        <dbReference type="SAM" id="SignalP"/>
    </source>
</evidence>
<comment type="caution">
    <text evidence="3">The sequence shown here is derived from an EMBL/GenBank/DDBJ whole genome shotgun (WGS) entry which is preliminary data.</text>
</comment>
<proteinExistence type="predicted"/>
<dbReference type="RefSeq" id="WP_034848627.1">
    <property type="nucleotide sequence ID" value="NZ_JANX01000828.1"/>
</dbReference>